<feature type="region of interest" description="Disordered" evidence="2">
    <location>
        <begin position="30"/>
        <end position="110"/>
    </location>
</feature>
<reference evidence="3 4" key="1">
    <citation type="journal article" date="2024" name="G3 (Bethesda)">
        <title>Genome assembly of Hibiscus sabdariffa L. provides insights into metabolisms of medicinal natural products.</title>
        <authorList>
            <person name="Kim T."/>
        </authorList>
    </citation>
    <scope>NUCLEOTIDE SEQUENCE [LARGE SCALE GENOMIC DNA]</scope>
    <source>
        <strain evidence="3">TK-2024</strain>
        <tissue evidence="3">Old leaves</tissue>
    </source>
</reference>
<dbReference type="PANTHER" id="PTHR35761">
    <property type="entry name" value="ATR INTERACTING PROTEIN"/>
    <property type="match status" value="1"/>
</dbReference>
<gene>
    <name evidence="3" type="ORF">V6N11_011086</name>
</gene>
<dbReference type="Proteomes" id="UP001396334">
    <property type="component" value="Unassembled WGS sequence"/>
</dbReference>
<keyword evidence="4" id="KW-1185">Reference proteome</keyword>
<feature type="coiled-coil region" evidence="1">
    <location>
        <begin position="116"/>
        <end position="150"/>
    </location>
</feature>
<dbReference type="EMBL" id="JBBPBN010000016">
    <property type="protein sequence ID" value="KAK9021081.1"/>
    <property type="molecule type" value="Genomic_DNA"/>
</dbReference>
<protein>
    <submittedName>
        <fullName evidence="3">Uncharacterized protein</fullName>
    </submittedName>
</protein>
<feature type="compositionally biased region" description="Polar residues" evidence="2">
    <location>
        <begin position="85"/>
        <end position="108"/>
    </location>
</feature>
<dbReference type="PANTHER" id="PTHR35761:SF1">
    <property type="entry name" value="PROTEIN SENSITIVE TO UV 2"/>
    <property type="match status" value="1"/>
</dbReference>
<evidence type="ECO:0000256" key="1">
    <source>
        <dbReference type="SAM" id="Coils"/>
    </source>
</evidence>
<organism evidence="3 4">
    <name type="scientific">Hibiscus sabdariffa</name>
    <name type="common">roselle</name>
    <dbReference type="NCBI Taxonomy" id="183260"/>
    <lineage>
        <taxon>Eukaryota</taxon>
        <taxon>Viridiplantae</taxon>
        <taxon>Streptophyta</taxon>
        <taxon>Embryophyta</taxon>
        <taxon>Tracheophyta</taxon>
        <taxon>Spermatophyta</taxon>
        <taxon>Magnoliopsida</taxon>
        <taxon>eudicotyledons</taxon>
        <taxon>Gunneridae</taxon>
        <taxon>Pentapetalae</taxon>
        <taxon>rosids</taxon>
        <taxon>malvids</taxon>
        <taxon>Malvales</taxon>
        <taxon>Malvaceae</taxon>
        <taxon>Malvoideae</taxon>
        <taxon>Hibiscus</taxon>
    </lineage>
</organism>
<evidence type="ECO:0000256" key="2">
    <source>
        <dbReference type="SAM" id="MobiDB-lite"/>
    </source>
</evidence>
<evidence type="ECO:0000313" key="3">
    <source>
        <dbReference type="EMBL" id="KAK9021081.1"/>
    </source>
</evidence>
<evidence type="ECO:0000313" key="4">
    <source>
        <dbReference type="Proteomes" id="UP001396334"/>
    </source>
</evidence>
<keyword evidence="1" id="KW-0175">Coiled coil</keyword>
<dbReference type="InterPro" id="IPR044952">
    <property type="entry name" value="SUV2"/>
</dbReference>
<name>A0ABR2S7W7_9ROSI</name>
<proteinExistence type="predicted"/>
<comment type="caution">
    <text evidence="3">The sequence shown here is derived from an EMBL/GenBank/DDBJ whole genome shotgun (WGS) entry which is preliminary data.</text>
</comment>
<accession>A0ABR2S7W7</accession>
<sequence length="706" mass="78308">MSEENLEEWDASFLEELIQVEELALSCSYVNQNNPTSSSLPPPSSPPSSSHHQPLHFPPPPSRTDSISYSPPRELSQRPTDLGGASNSSGFTAKCATPSTPVRRSGSSAKAKDLEIELLKKELGRVSKQLADLEHECSELKKERSKENQHTVSNSNNEAKVANLEDICFNDREHGVPVATHDGFVQEFPNRKSFNDQIGLHKVVKSSCQEIGVQTDLNASLDLSEKLQDIWGLPSEQKFGRNLISKLFAVCSEDIDVLCGFINMRLPSKTMELHAVKSSVDMALKSSSHPFLSEEAAKASRFYSALTKISSGMLQLQALFESLFDLCTVENIAAYTTYLVEVSSDFRKGIQRKCTLLRENFLIEHLQSGSGTDDIFGYETRDRVCIGMDGTFTSCMPTGVRPSEAKYLCKKGHDDTSSASLFSHINWISLFEFMCLIVMKSSEECVRLEAVSIMNVILLRSDAYTEREKFGLTQVFESISQLLKKEAGLLVQKEAVHALYLLLNCPKLVVTFCSGCTTEASTMEANDKENTTAIQGFTMILEGLADCIACSGKSLQALELRKDAITLLAFVASSGNSGFEILVNSKLSREANFLTLIMQLLASEVDVEATLHTESGETFRARTLLIREVLILLNRLVSNPVQSATVLRLLTSNRDMVSLTIDVANRLSRKEPKQRQPDSIPKQMRESEIVDLGRMFKRRVSTYLGE</sequence>